<protein>
    <recommendedName>
        <fullName evidence="6">VPS9 domain-containing protein</fullName>
    </recommendedName>
</protein>
<feature type="compositionally biased region" description="Basic and acidic residues" evidence="1">
    <location>
        <begin position="142"/>
        <end position="154"/>
    </location>
</feature>
<evidence type="ECO:0000259" key="3">
    <source>
        <dbReference type="PROSITE" id="PS51205"/>
    </source>
</evidence>
<dbReference type="GO" id="GO:0031267">
    <property type="term" value="F:small GTPase binding"/>
    <property type="evidence" value="ECO:0007669"/>
    <property type="project" value="TreeGrafter"/>
</dbReference>
<dbReference type="SUPFAM" id="SSF109993">
    <property type="entry name" value="VPS9 domain"/>
    <property type="match status" value="1"/>
</dbReference>
<dbReference type="Gene3D" id="1.10.8.10">
    <property type="entry name" value="DNA helicase RuvA subunit, C-terminal domain"/>
    <property type="match status" value="1"/>
</dbReference>
<feature type="region of interest" description="Disordered" evidence="1">
    <location>
        <begin position="552"/>
        <end position="678"/>
    </location>
</feature>
<feature type="compositionally biased region" description="Polar residues" evidence="1">
    <location>
        <begin position="622"/>
        <end position="634"/>
    </location>
</feature>
<feature type="compositionally biased region" description="Polar residues" evidence="1">
    <location>
        <begin position="54"/>
        <end position="70"/>
    </location>
</feature>
<feature type="compositionally biased region" description="Polar residues" evidence="1">
    <location>
        <begin position="659"/>
        <end position="678"/>
    </location>
</feature>
<feature type="region of interest" description="Disordered" evidence="1">
    <location>
        <begin position="691"/>
        <end position="837"/>
    </location>
</feature>
<dbReference type="InterPro" id="IPR045046">
    <property type="entry name" value="Vps9-like"/>
</dbReference>
<dbReference type="InterPro" id="IPR037191">
    <property type="entry name" value="VPS9_dom_sf"/>
</dbReference>
<feature type="region of interest" description="Disordered" evidence="1">
    <location>
        <begin position="1"/>
        <end position="298"/>
    </location>
</feature>
<dbReference type="GO" id="GO:0005829">
    <property type="term" value="C:cytosol"/>
    <property type="evidence" value="ECO:0007669"/>
    <property type="project" value="TreeGrafter"/>
</dbReference>
<feature type="compositionally biased region" description="Low complexity" evidence="1">
    <location>
        <begin position="211"/>
        <end position="227"/>
    </location>
</feature>
<dbReference type="Gene3D" id="1.20.1050.80">
    <property type="entry name" value="VPS9 domain"/>
    <property type="match status" value="1"/>
</dbReference>
<feature type="compositionally biased region" description="Polar residues" evidence="1">
    <location>
        <begin position="228"/>
        <end position="237"/>
    </location>
</feature>
<feature type="domain" description="VPS9" evidence="3">
    <location>
        <begin position="396"/>
        <end position="535"/>
    </location>
</feature>
<organism evidence="4 5">
    <name type="scientific">Actinomortierella ambigua</name>
    <dbReference type="NCBI Taxonomy" id="1343610"/>
    <lineage>
        <taxon>Eukaryota</taxon>
        <taxon>Fungi</taxon>
        <taxon>Fungi incertae sedis</taxon>
        <taxon>Mucoromycota</taxon>
        <taxon>Mortierellomycotina</taxon>
        <taxon>Mortierellomycetes</taxon>
        <taxon>Mortierellales</taxon>
        <taxon>Mortierellaceae</taxon>
        <taxon>Actinomortierella</taxon>
    </lineage>
</organism>
<feature type="compositionally biased region" description="Basic and acidic residues" evidence="1">
    <location>
        <begin position="639"/>
        <end position="656"/>
    </location>
</feature>
<dbReference type="Pfam" id="PF18151">
    <property type="entry name" value="DUF5601"/>
    <property type="match status" value="1"/>
</dbReference>
<dbReference type="PANTHER" id="PTHR23101">
    <property type="entry name" value="RAB GDP/GTP EXCHANGE FACTOR"/>
    <property type="match status" value="1"/>
</dbReference>
<feature type="compositionally biased region" description="Polar residues" evidence="1">
    <location>
        <begin position="930"/>
        <end position="942"/>
    </location>
</feature>
<dbReference type="OrthoDB" id="300289at2759"/>
<dbReference type="Pfam" id="PF02204">
    <property type="entry name" value="VPS9"/>
    <property type="match status" value="1"/>
</dbReference>
<comment type="caution">
    <text evidence="4">The sequence shown here is derived from an EMBL/GenBank/DDBJ whole genome shotgun (WGS) entry which is preliminary data.</text>
</comment>
<feature type="compositionally biased region" description="Low complexity" evidence="1">
    <location>
        <begin position="875"/>
        <end position="892"/>
    </location>
</feature>
<feature type="compositionally biased region" description="Low complexity" evidence="1">
    <location>
        <begin position="560"/>
        <end position="577"/>
    </location>
</feature>
<dbReference type="PROSITE" id="PS51140">
    <property type="entry name" value="CUE"/>
    <property type="match status" value="1"/>
</dbReference>
<feature type="domain" description="CUE" evidence="2">
    <location>
        <begin position="828"/>
        <end position="871"/>
    </location>
</feature>
<dbReference type="GO" id="GO:0016192">
    <property type="term" value="P:vesicle-mediated transport"/>
    <property type="evidence" value="ECO:0007669"/>
    <property type="project" value="InterPro"/>
</dbReference>
<evidence type="ECO:0000259" key="2">
    <source>
        <dbReference type="PROSITE" id="PS51140"/>
    </source>
</evidence>
<proteinExistence type="predicted"/>
<sequence>MDSSQPKDKVLSLEDQLGKANVGSDLDHAASHPQANRSSSSSSDDKDNDKDNTEVSSSANNGISTSGSSTEKPKTARRKSSLVTLESKLNRIPSVEKHVMIQLDDDNKVDMDGDDNRNVDDVFQQDTLMHGSKPSTSTQQSKEQDEASKKELAKILEQFDPLESSASSVTTKEKDLGIDDIIIQDRGIAPSKLKAPLIKSKDKGAYDEKQPSSSMSPNLSNSGESSPTALGSPQNSHDVLVPLTNSSKGSLAPSSPSSKSKSSSKKKGGDLSKSKSSGKDVGGSRRSEADASQENPKATPFDFHKFLEQMRHRSALPITGYFQSFLKEFGRRPWTVNEQIKIIHDFLDFIAGKMEMCDLWKNASEQEMENLREGMEKLVMNRLFSYTFSPNTADDAERDNVLSQKIQIFRWVREEHLDIPKTAHNEAYLNYAQTELKKINSYKAPRDKVICILNCCKFIFTLIRRSEGSAKGADTFLPILIYVVIRANPPHLVSNVQYISRFRNPEKLQAEAGYYLASLMGAISFIENLEVGSLSITLEEFDKQIEQTMQELAQEKRAAEQAAQQQQQQQSRQHQQQPSGRDDNRINEKSPSRDAAPQQQQRGSSKFSFFGSSASSAAPQVNAGSRSTAALQQQEEFDEKAALKQELKRQEQEQQRQRSAGTQQTVSKGESTSSFSPWTSIVNPAAALIEKGAQTASRTIQKPMQFMEKMFLDSDDEEMAKPHPPRPGQQQEQVSPSRPPAPAREDSFGEFVCAPAGEEHQVQSPSQQQQQQQQNHLYPGALGGSPMGQSQEQRARSRTVSGSAPIQPQAPQPLQQQQPQQPQMTREQYQQALETLRDMFPTCESQVIDTILQANEGRVTPSIDNLLEIASTADQQQQQQQQGSLETTSSTTEEGRDSSLPEEGRESLTDSGSDAAVVAGTTPPRVSLDGQHSTNTSTTVGKTSELPVSGSDPDNNQERELPSSSPSSSSPPSSSSKQDPPNNDLISF</sequence>
<dbReference type="SMART" id="SM00167">
    <property type="entry name" value="VPS9"/>
    <property type="match status" value="1"/>
</dbReference>
<dbReference type="PROSITE" id="PS51205">
    <property type="entry name" value="VPS9"/>
    <property type="match status" value="1"/>
</dbReference>
<dbReference type="GO" id="GO:0043130">
    <property type="term" value="F:ubiquitin binding"/>
    <property type="evidence" value="ECO:0007669"/>
    <property type="project" value="InterPro"/>
</dbReference>
<evidence type="ECO:0000313" key="4">
    <source>
        <dbReference type="EMBL" id="KAG0261548.1"/>
    </source>
</evidence>
<feature type="compositionally biased region" description="Low complexity" evidence="1">
    <location>
        <begin position="805"/>
        <end position="831"/>
    </location>
</feature>
<dbReference type="AlphaFoldDB" id="A0A9P6U6F1"/>
<accession>A0A9P6U6F1</accession>
<feature type="compositionally biased region" description="Basic and acidic residues" evidence="1">
    <location>
        <begin position="580"/>
        <end position="592"/>
    </location>
</feature>
<dbReference type="Gene3D" id="1.10.246.120">
    <property type="match status" value="1"/>
</dbReference>
<feature type="compositionally biased region" description="Basic and acidic residues" evidence="1">
    <location>
        <begin position="893"/>
        <end position="908"/>
    </location>
</feature>
<dbReference type="PANTHER" id="PTHR23101:SF25">
    <property type="entry name" value="GTPASE-ACTIVATING PROTEIN AND VPS9 DOMAIN-CONTAINING PROTEIN 1"/>
    <property type="match status" value="1"/>
</dbReference>
<dbReference type="InterPro" id="IPR003892">
    <property type="entry name" value="CUE"/>
</dbReference>
<dbReference type="GO" id="GO:0030139">
    <property type="term" value="C:endocytic vesicle"/>
    <property type="evidence" value="ECO:0007669"/>
    <property type="project" value="TreeGrafter"/>
</dbReference>
<reference evidence="4" key="1">
    <citation type="journal article" date="2020" name="Fungal Divers.">
        <title>Resolving the Mortierellaceae phylogeny through synthesis of multi-gene phylogenetics and phylogenomics.</title>
        <authorList>
            <person name="Vandepol N."/>
            <person name="Liber J."/>
            <person name="Desiro A."/>
            <person name="Na H."/>
            <person name="Kennedy M."/>
            <person name="Barry K."/>
            <person name="Grigoriev I.V."/>
            <person name="Miller A.N."/>
            <person name="O'Donnell K."/>
            <person name="Stajich J.E."/>
            <person name="Bonito G."/>
        </authorList>
    </citation>
    <scope>NUCLEOTIDE SEQUENCE</scope>
    <source>
        <strain evidence="4">BC1065</strain>
    </source>
</reference>
<evidence type="ECO:0000313" key="5">
    <source>
        <dbReference type="Proteomes" id="UP000807716"/>
    </source>
</evidence>
<feature type="compositionally biased region" description="Polar residues" evidence="1">
    <location>
        <begin position="787"/>
        <end position="804"/>
    </location>
</feature>
<feature type="compositionally biased region" description="Basic and acidic residues" evidence="1">
    <location>
        <begin position="43"/>
        <end position="53"/>
    </location>
</feature>
<feature type="compositionally biased region" description="Low complexity" evidence="1">
    <location>
        <begin position="246"/>
        <end position="261"/>
    </location>
</feature>
<dbReference type="InterPro" id="IPR003123">
    <property type="entry name" value="VPS9"/>
</dbReference>
<gene>
    <name evidence="4" type="ORF">DFQ27_002908</name>
</gene>
<dbReference type="Proteomes" id="UP000807716">
    <property type="component" value="Unassembled WGS sequence"/>
</dbReference>
<feature type="compositionally biased region" description="Low complexity" evidence="1">
    <location>
        <begin position="762"/>
        <end position="774"/>
    </location>
</feature>
<feature type="compositionally biased region" description="Basic and acidic residues" evidence="1">
    <location>
        <begin position="94"/>
        <end position="120"/>
    </location>
</feature>
<name>A0A9P6U6F1_9FUNG</name>
<dbReference type="InterPro" id="IPR041545">
    <property type="entry name" value="DUF5601"/>
</dbReference>
<evidence type="ECO:0000256" key="1">
    <source>
        <dbReference type="SAM" id="MobiDB-lite"/>
    </source>
</evidence>
<dbReference type="Pfam" id="PF02845">
    <property type="entry name" value="CUE"/>
    <property type="match status" value="1"/>
</dbReference>
<feature type="compositionally biased region" description="Low complexity" evidence="1">
    <location>
        <begin position="962"/>
        <end position="976"/>
    </location>
</feature>
<feature type="compositionally biased region" description="Basic and acidic residues" evidence="1">
    <location>
        <begin position="199"/>
        <end position="210"/>
    </location>
</feature>
<feature type="compositionally biased region" description="Polar residues" evidence="1">
    <location>
        <begin position="977"/>
        <end position="988"/>
    </location>
</feature>
<dbReference type="SMART" id="SM00546">
    <property type="entry name" value="CUE"/>
    <property type="match status" value="1"/>
</dbReference>
<feature type="compositionally biased region" description="Low complexity" evidence="1">
    <location>
        <begin position="603"/>
        <end position="618"/>
    </location>
</feature>
<keyword evidence="5" id="KW-1185">Reference proteome</keyword>
<feature type="compositionally biased region" description="Basic and acidic residues" evidence="1">
    <location>
        <begin position="1"/>
        <end position="12"/>
    </location>
</feature>
<dbReference type="EMBL" id="JAAAJB010000213">
    <property type="protein sequence ID" value="KAG0261548.1"/>
    <property type="molecule type" value="Genomic_DNA"/>
</dbReference>
<feature type="region of interest" description="Disordered" evidence="1">
    <location>
        <begin position="872"/>
        <end position="988"/>
    </location>
</feature>
<dbReference type="InterPro" id="IPR009060">
    <property type="entry name" value="UBA-like_sf"/>
</dbReference>
<evidence type="ECO:0008006" key="6">
    <source>
        <dbReference type="Google" id="ProtNLM"/>
    </source>
</evidence>
<dbReference type="GO" id="GO:0005085">
    <property type="term" value="F:guanyl-nucleotide exchange factor activity"/>
    <property type="evidence" value="ECO:0007669"/>
    <property type="project" value="InterPro"/>
</dbReference>
<dbReference type="SUPFAM" id="SSF46934">
    <property type="entry name" value="UBA-like"/>
    <property type="match status" value="1"/>
</dbReference>
<feature type="compositionally biased region" description="Low complexity" evidence="1">
    <location>
        <begin position="179"/>
        <end position="188"/>
    </location>
</feature>